<keyword evidence="1" id="KW-0175">Coiled coil</keyword>
<dbReference type="GO" id="GO:0008855">
    <property type="term" value="F:exodeoxyribonuclease VII activity"/>
    <property type="evidence" value="ECO:0007669"/>
    <property type="project" value="InterPro"/>
</dbReference>
<feature type="coiled-coil region" evidence="1">
    <location>
        <begin position="61"/>
        <end position="88"/>
    </location>
</feature>
<keyword evidence="4" id="KW-1185">Reference proteome</keyword>
<evidence type="ECO:0000256" key="1">
    <source>
        <dbReference type="SAM" id="Coils"/>
    </source>
</evidence>
<dbReference type="GO" id="GO:0009318">
    <property type="term" value="C:exodeoxyribonuclease VII complex"/>
    <property type="evidence" value="ECO:0007669"/>
    <property type="project" value="InterPro"/>
</dbReference>
<dbReference type="GO" id="GO:0006308">
    <property type="term" value="P:DNA catabolic process"/>
    <property type="evidence" value="ECO:0007669"/>
    <property type="project" value="InterPro"/>
</dbReference>
<dbReference type="InterPro" id="IPR003753">
    <property type="entry name" value="Exonuc_VII_L"/>
</dbReference>
<accession>A0A512BHX1</accession>
<comment type="caution">
    <text evidence="3">The sequence shown here is derived from an EMBL/GenBank/DDBJ whole genome shotgun (WGS) entry which is preliminary data.</text>
</comment>
<protein>
    <recommendedName>
        <fullName evidence="2">Exonuclease VII large subunit C-terminal domain-containing protein</fullName>
    </recommendedName>
</protein>
<sequence>MLARGGGDNLEIFDKTVIAKASLRLASFFVTAIGHAKDVPLLQKIADKAFITPTALGQYLKDVYNNTKEQLENSKAKLIDAVKKQLEANYGQQLQNLNEKLLSNEELNKKE</sequence>
<dbReference type="AlphaFoldDB" id="A0A512BHX1"/>
<proteinExistence type="predicted"/>
<evidence type="ECO:0000259" key="2">
    <source>
        <dbReference type="Pfam" id="PF02601"/>
    </source>
</evidence>
<reference evidence="3 4" key="1">
    <citation type="submission" date="2019-07" db="EMBL/GenBank/DDBJ databases">
        <title>Whole genome shotgun sequence of Segetibacter aerophilus NBRC 106135.</title>
        <authorList>
            <person name="Hosoyama A."/>
            <person name="Uohara A."/>
            <person name="Ohji S."/>
            <person name="Ichikawa N."/>
        </authorList>
    </citation>
    <scope>NUCLEOTIDE SEQUENCE [LARGE SCALE GENOMIC DNA]</scope>
    <source>
        <strain evidence="3 4">NBRC 106135</strain>
    </source>
</reference>
<dbReference type="EMBL" id="BJYT01000024">
    <property type="protein sequence ID" value="GEO11558.1"/>
    <property type="molecule type" value="Genomic_DNA"/>
</dbReference>
<dbReference type="OrthoDB" id="785071at2"/>
<dbReference type="InterPro" id="IPR020579">
    <property type="entry name" value="Exonuc_VII_lsu_C"/>
</dbReference>
<evidence type="ECO:0000313" key="4">
    <source>
        <dbReference type="Proteomes" id="UP000321513"/>
    </source>
</evidence>
<name>A0A512BHX1_9BACT</name>
<dbReference type="Pfam" id="PF02601">
    <property type="entry name" value="Exonuc_VII_L"/>
    <property type="match status" value="1"/>
</dbReference>
<feature type="domain" description="Exonuclease VII large subunit C-terminal" evidence="2">
    <location>
        <begin position="2"/>
        <end position="107"/>
    </location>
</feature>
<dbReference type="PANTHER" id="PTHR30008:SF0">
    <property type="entry name" value="EXODEOXYRIBONUCLEASE 7 LARGE SUBUNIT"/>
    <property type="match status" value="1"/>
</dbReference>
<dbReference type="Proteomes" id="UP000321513">
    <property type="component" value="Unassembled WGS sequence"/>
</dbReference>
<dbReference type="PANTHER" id="PTHR30008">
    <property type="entry name" value="EXODEOXYRIBONUCLEASE 7 LARGE SUBUNIT"/>
    <property type="match status" value="1"/>
</dbReference>
<gene>
    <name evidence="3" type="ORF">SAE01_40540</name>
</gene>
<evidence type="ECO:0000313" key="3">
    <source>
        <dbReference type="EMBL" id="GEO11558.1"/>
    </source>
</evidence>
<organism evidence="3 4">
    <name type="scientific">Segetibacter aerophilus</name>
    <dbReference type="NCBI Taxonomy" id="670293"/>
    <lineage>
        <taxon>Bacteria</taxon>
        <taxon>Pseudomonadati</taxon>
        <taxon>Bacteroidota</taxon>
        <taxon>Chitinophagia</taxon>
        <taxon>Chitinophagales</taxon>
        <taxon>Chitinophagaceae</taxon>
        <taxon>Segetibacter</taxon>
    </lineage>
</organism>